<keyword evidence="1" id="KW-0175">Coiled coil</keyword>
<proteinExistence type="predicted"/>
<sequence length="305" mass="31843">MVQIKVEESSPNIQQFPAADSTLPTDLDTVQHQLELFYIYTESTGEALGCSIKQLSTIDGDHIPSSKVQSLSDVIGKLKSLSEDLAKLKGNLREIDVMLSNLAPDTQQPTRNEESAYESSDEVNLNFQNEFTAWADVDIRVRANSTFSIMKLCPDSSVTPSSERRDGRSGGQYDSPADIVNQLIGGGVLTNISGGRGGDGGAGIENGGAGGVGYAPIFTAEDINTWRNTIMIDSDQVSGGRGGDGGSGGRRGGKGEDGQAAVVQIAGVTLHGGKGGRGGRGGVANGKDGISEHMNNIDARSSIVV</sequence>
<accession>A0AAW0BUD9</accession>
<feature type="compositionally biased region" description="Gly residues" evidence="2">
    <location>
        <begin position="239"/>
        <end position="250"/>
    </location>
</feature>
<feature type="region of interest" description="Disordered" evidence="2">
    <location>
        <begin position="153"/>
        <end position="176"/>
    </location>
</feature>
<dbReference type="AlphaFoldDB" id="A0AAW0BUD9"/>
<reference evidence="3 4" key="1">
    <citation type="journal article" date="2024" name="J Genomics">
        <title>Draft genome sequencing and assembly of Favolaschia claudopus CIRM-BRFM 2984 isolated from oak limbs.</title>
        <authorList>
            <person name="Navarro D."/>
            <person name="Drula E."/>
            <person name="Chaduli D."/>
            <person name="Cazenave R."/>
            <person name="Ahrendt S."/>
            <person name="Wang J."/>
            <person name="Lipzen A."/>
            <person name="Daum C."/>
            <person name="Barry K."/>
            <person name="Grigoriev I.V."/>
            <person name="Favel A."/>
            <person name="Rosso M.N."/>
            <person name="Martin F."/>
        </authorList>
    </citation>
    <scope>NUCLEOTIDE SEQUENCE [LARGE SCALE GENOMIC DNA]</scope>
    <source>
        <strain evidence="3 4">CIRM-BRFM 2984</strain>
    </source>
</reference>
<evidence type="ECO:0000313" key="4">
    <source>
        <dbReference type="Proteomes" id="UP001362999"/>
    </source>
</evidence>
<dbReference type="Proteomes" id="UP001362999">
    <property type="component" value="Unassembled WGS sequence"/>
</dbReference>
<organism evidence="3 4">
    <name type="scientific">Favolaschia claudopus</name>
    <dbReference type="NCBI Taxonomy" id="2862362"/>
    <lineage>
        <taxon>Eukaryota</taxon>
        <taxon>Fungi</taxon>
        <taxon>Dikarya</taxon>
        <taxon>Basidiomycota</taxon>
        <taxon>Agaricomycotina</taxon>
        <taxon>Agaricomycetes</taxon>
        <taxon>Agaricomycetidae</taxon>
        <taxon>Agaricales</taxon>
        <taxon>Marasmiineae</taxon>
        <taxon>Mycenaceae</taxon>
        <taxon>Favolaschia</taxon>
    </lineage>
</organism>
<gene>
    <name evidence="3" type="ORF">R3P38DRAFT_2931969</name>
</gene>
<feature type="region of interest" description="Disordered" evidence="2">
    <location>
        <begin position="234"/>
        <end position="257"/>
    </location>
</feature>
<dbReference type="EMBL" id="JAWWNJ010000026">
    <property type="protein sequence ID" value="KAK7029856.1"/>
    <property type="molecule type" value="Genomic_DNA"/>
</dbReference>
<feature type="coiled-coil region" evidence="1">
    <location>
        <begin position="71"/>
        <end position="98"/>
    </location>
</feature>
<keyword evidence="4" id="KW-1185">Reference proteome</keyword>
<feature type="region of interest" description="Disordered" evidence="2">
    <location>
        <begin position="103"/>
        <end position="122"/>
    </location>
</feature>
<name>A0AAW0BUD9_9AGAR</name>
<evidence type="ECO:0000256" key="1">
    <source>
        <dbReference type="SAM" id="Coils"/>
    </source>
</evidence>
<comment type="caution">
    <text evidence="3">The sequence shown here is derived from an EMBL/GenBank/DDBJ whole genome shotgun (WGS) entry which is preliminary data.</text>
</comment>
<protein>
    <submittedName>
        <fullName evidence="3">Uncharacterized protein</fullName>
    </submittedName>
</protein>
<evidence type="ECO:0000313" key="3">
    <source>
        <dbReference type="EMBL" id="KAK7029856.1"/>
    </source>
</evidence>
<evidence type="ECO:0000256" key="2">
    <source>
        <dbReference type="SAM" id="MobiDB-lite"/>
    </source>
</evidence>